<dbReference type="Proteomes" id="UP001595536">
    <property type="component" value="Unassembled WGS sequence"/>
</dbReference>
<organism evidence="3 4">
    <name type="scientific">Camelimonas abortus</name>
    <dbReference type="NCBI Taxonomy" id="1017184"/>
    <lineage>
        <taxon>Bacteria</taxon>
        <taxon>Pseudomonadati</taxon>
        <taxon>Pseudomonadota</taxon>
        <taxon>Alphaproteobacteria</taxon>
        <taxon>Hyphomicrobiales</taxon>
        <taxon>Chelatococcaceae</taxon>
        <taxon>Camelimonas</taxon>
    </lineage>
</organism>
<evidence type="ECO:0000313" key="4">
    <source>
        <dbReference type="Proteomes" id="UP001595536"/>
    </source>
</evidence>
<name>A0ABV7LBM4_9HYPH</name>
<dbReference type="Pfam" id="PF13302">
    <property type="entry name" value="Acetyltransf_3"/>
    <property type="match status" value="1"/>
</dbReference>
<dbReference type="SUPFAM" id="SSF55729">
    <property type="entry name" value="Acyl-CoA N-acyltransferases (Nat)"/>
    <property type="match status" value="1"/>
</dbReference>
<keyword evidence="4" id="KW-1185">Reference proteome</keyword>
<dbReference type="RefSeq" id="WP_376828815.1">
    <property type="nucleotide sequence ID" value="NZ_JBHLWR010000004.1"/>
</dbReference>
<gene>
    <name evidence="3" type="ORF">ACFOEX_00360</name>
</gene>
<feature type="compositionally biased region" description="Low complexity" evidence="1">
    <location>
        <begin position="1"/>
        <end position="13"/>
    </location>
</feature>
<evidence type="ECO:0000259" key="2">
    <source>
        <dbReference type="Pfam" id="PF13302"/>
    </source>
</evidence>
<evidence type="ECO:0000313" key="3">
    <source>
        <dbReference type="EMBL" id="MFC3264811.1"/>
    </source>
</evidence>
<dbReference type="InterPro" id="IPR000182">
    <property type="entry name" value="GNAT_dom"/>
</dbReference>
<dbReference type="GO" id="GO:0016746">
    <property type="term" value="F:acyltransferase activity"/>
    <property type="evidence" value="ECO:0007669"/>
    <property type="project" value="UniProtKB-KW"/>
</dbReference>
<dbReference type="EC" id="2.3.-.-" evidence="3"/>
<feature type="region of interest" description="Disordered" evidence="1">
    <location>
        <begin position="1"/>
        <end position="30"/>
    </location>
</feature>
<proteinExistence type="predicted"/>
<reference evidence="4" key="1">
    <citation type="journal article" date="2019" name="Int. J. Syst. Evol. Microbiol.">
        <title>The Global Catalogue of Microorganisms (GCM) 10K type strain sequencing project: providing services to taxonomists for standard genome sequencing and annotation.</title>
        <authorList>
            <consortium name="The Broad Institute Genomics Platform"/>
            <consortium name="The Broad Institute Genome Sequencing Center for Infectious Disease"/>
            <person name="Wu L."/>
            <person name="Ma J."/>
        </authorList>
    </citation>
    <scope>NUCLEOTIDE SEQUENCE [LARGE SCALE GENOMIC DNA]</scope>
    <source>
        <strain evidence="4">CCM 7941</strain>
    </source>
</reference>
<feature type="compositionally biased region" description="Pro residues" evidence="1">
    <location>
        <begin position="14"/>
        <end position="25"/>
    </location>
</feature>
<protein>
    <submittedName>
        <fullName evidence="3">GNAT family N-acetyltransferase</fullName>
        <ecNumber evidence="3">2.3.-.-</ecNumber>
    </submittedName>
</protein>
<comment type="caution">
    <text evidence="3">The sequence shown here is derived from an EMBL/GenBank/DDBJ whole genome shotgun (WGS) entry which is preliminary data.</text>
</comment>
<keyword evidence="3" id="KW-0808">Transferase</keyword>
<dbReference type="Gene3D" id="3.40.630.30">
    <property type="match status" value="1"/>
</dbReference>
<accession>A0ABV7LBM4</accession>
<dbReference type="EMBL" id="JBHRUV010000002">
    <property type="protein sequence ID" value="MFC3264811.1"/>
    <property type="molecule type" value="Genomic_DNA"/>
</dbReference>
<dbReference type="InterPro" id="IPR016181">
    <property type="entry name" value="Acyl_CoA_acyltransferase"/>
</dbReference>
<keyword evidence="3" id="KW-0012">Acyltransferase</keyword>
<evidence type="ECO:0000256" key="1">
    <source>
        <dbReference type="SAM" id="MobiDB-lite"/>
    </source>
</evidence>
<feature type="domain" description="N-acetyltransferase" evidence="2">
    <location>
        <begin position="42"/>
        <end position="167"/>
    </location>
</feature>
<sequence length="213" mass="23662">MTRRPVVVPVSARPAPPAAAPPPAPRGFTGGPVSLVSGPFDLRSLTPADVTDDMVSWFNDDVMTRGLNLGGLAFTVDSLRQMVARFDNWRHFITGIFERASGQLIGFYTIDVDPAHNVGQITTGIGRDEYRGRGVLWATIDVLLDDFFDRRGLDKMSARIVARNFRMLFNFKDTPRFILEARLRQECRAPDGRRVDILVFSAFRGVPPGAFPP</sequence>